<name>A0ACB7V0E3_DIOAL</name>
<keyword evidence="2" id="KW-1185">Reference proteome</keyword>
<evidence type="ECO:0000313" key="1">
    <source>
        <dbReference type="EMBL" id="KAH7666666.1"/>
    </source>
</evidence>
<evidence type="ECO:0000313" key="2">
    <source>
        <dbReference type="Proteomes" id="UP000827976"/>
    </source>
</evidence>
<dbReference type="Proteomes" id="UP000827976">
    <property type="component" value="Chromosome 12"/>
</dbReference>
<gene>
    <name evidence="1" type="ORF">IHE45_12G011100</name>
</gene>
<comment type="caution">
    <text evidence="1">The sequence shown here is derived from an EMBL/GenBank/DDBJ whole genome shotgun (WGS) entry which is preliminary data.</text>
</comment>
<organism evidence="1 2">
    <name type="scientific">Dioscorea alata</name>
    <name type="common">Purple yam</name>
    <dbReference type="NCBI Taxonomy" id="55571"/>
    <lineage>
        <taxon>Eukaryota</taxon>
        <taxon>Viridiplantae</taxon>
        <taxon>Streptophyta</taxon>
        <taxon>Embryophyta</taxon>
        <taxon>Tracheophyta</taxon>
        <taxon>Spermatophyta</taxon>
        <taxon>Magnoliopsida</taxon>
        <taxon>Liliopsida</taxon>
        <taxon>Dioscoreales</taxon>
        <taxon>Dioscoreaceae</taxon>
        <taxon>Dioscorea</taxon>
    </lineage>
</organism>
<reference evidence="2" key="1">
    <citation type="journal article" date="2022" name="Nat. Commun.">
        <title>Chromosome evolution and the genetic basis of agronomically important traits in greater yam.</title>
        <authorList>
            <person name="Bredeson J.V."/>
            <person name="Lyons J.B."/>
            <person name="Oniyinde I.O."/>
            <person name="Okereke N.R."/>
            <person name="Kolade O."/>
            <person name="Nnabue I."/>
            <person name="Nwadili C.O."/>
            <person name="Hribova E."/>
            <person name="Parker M."/>
            <person name="Nwogha J."/>
            <person name="Shu S."/>
            <person name="Carlson J."/>
            <person name="Kariba R."/>
            <person name="Muthemba S."/>
            <person name="Knop K."/>
            <person name="Barton G.J."/>
            <person name="Sherwood A.V."/>
            <person name="Lopez-Montes A."/>
            <person name="Asiedu R."/>
            <person name="Jamnadass R."/>
            <person name="Muchugi A."/>
            <person name="Goodstein D."/>
            <person name="Egesi C.N."/>
            <person name="Featherston J."/>
            <person name="Asfaw A."/>
            <person name="Simpson G.G."/>
            <person name="Dolezel J."/>
            <person name="Hendre P.S."/>
            <person name="Van Deynze A."/>
            <person name="Kumar P.L."/>
            <person name="Obidiegwu J.E."/>
            <person name="Bhattacharjee R."/>
            <person name="Rokhsar D.S."/>
        </authorList>
    </citation>
    <scope>NUCLEOTIDE SEQUENCE [LARGE SCALE GENOMIC DNA]</scope>
    <source>
        <strain evidence="2">cv. TDa95/00328</strain>
    </source>
</reference>
<protein>
    <submittedName>
        <fullName evidence="1">DnaJ domain-containing protein</fullName>
    </submittedName>
</protein>
<accession>A0ACB7V0E3</accession>
<proteinExistence type="predicted"/>
<sequence length="163" mass="18111">MDASGAASDGSCYYSRLGIRRSASSTEIRAAYRKLALNPTAAGEAKRRFQRIQEAYSVLSDEGKRSLYDAGVFDPFEDDDQDFSDFMKEMISMMDSVRSEKPDSMEDLQRMLAEMIDGGTSSGARRGPSDGAKADTWQFMGEAMKALFCNLFVFEGFVCESVY</sequence>
<dbReference type="EMBL" id="CM037022">
    <property type="protein sequence ID" value="KAH7666666.1"/>
    <property type="molecule type" value="Genomic_DNA"/>
</dbReference>